<keyword evidence="2" id="KW-1003">Cell membrane</keyword>
<reference evidence="8 9" key="1">
    <citation type="journal article" date="2019" name="Int. J. Syst. Evol. Microbiol.">
        <title>The Global Catalogue of Microorganisms (GCM) 10K type strain sequencing project: providing services to taxonomists for standard genome sequencing and annotation.</title>
        <authorList>
            <consortium name="The Broad Institute Genomics Platform"/>
            <consortium name="The Broad Institute Genome Sequencing Center for Infectious Disease"/>
            <person name="Wu L."/>
            <person name="Ma J."/>
        </authorList>
    </citation>
    <scope>NUCLEOTIDE SEQUENCE [LARGE SCALE GENOMIC DNA]</scope>
    <source>
        <strain evidence="8 9">JCM 4524</strain>
    </source>
</reference>
<feature type="compositionally biased region" description="Basic residues" evidence="6">
    <location>
        <begin position="195"/>
        <end position="210"/>
    </location>
</feature>
<keyword evidence="4 7" id="KW-1133">Transmembrane helix</keyword>
<comment type="subcellular location">
    <subcellularLocation>
        <location evidence="1">Cell membrane</location>
        <topology evidence="1">Multi-pass membrane protein</topology>
    </subcellularLocation>
</comment>
<evidence type="ECO:0000256" key="4">
    <source>
        <dbReference type="ARBA" id="ARBA00022989"/>
    </source>
</evidence>
<evidence type="ECO:0000313" key="9">
    <source>
        <dbReference type="Proteomes" id="UP001500151"/>
    </source>
</evidence>
<feature type="region of interest" description="Disordered" evidence="6">
    <location>
        <begin position="172"/>
        <end position="218"/>
    </location>
</feature>
<keyword evidence="5 7" id="KW-0472">Membrane</keyword>
<keyword evidence="3 7" id="KW-0812">Transmembrane</keyword>
<protein>
    <recommendedName>
        <fullName evidence="10">MFS transporter</fullName>
    </recommendedName>
</protein>
<evidence type="ECO:0000313" key="8">
    <source>
        <dbReference type="EMBL" id="GAA2619572.1"/>
    </source>
</evidence>
<evidence type="ECO:0008006" key="10">
    <source>
        <dbReference type="Google" id="ProtNLM"/>
    </source>
</evidence>
<feature type="transmembrane region" description="Helical" evidence="7">
    <location>
        <begin position="25"/>
        <end position="46"/>
    </location>
</feature>
<comment type="caution">
    <text evidence="8">The sequence shown here is derived from an EMBL/GenBank/DDBJ whole genome shotgun (WGS) entry which is preliminary data.</text>
</comment>
<evidence type="ECO:0000256" key="7">
    <source>
        <dbReference type="SAM" id="Phobius"/>
    </source>
</evidence>
<evidence type="ECO:0000256" key="1">
    <source>
        <dbReference type="ARBA" id="ARBA00004651"/>
    </source>
</evidence>
<gene>
    <name evidence="8" type="ORF">GCM10010307_02280</name>
</gene>
<dbReference type="Proteomes" id="UP001500151">
    <property type="component" value="Unassembled WGS sequence"/>
</dbReference>
<dbReference type="PANTHER" id="PTHR43124">
    <property type="entry name" value="PURINE EFFLUX PUMP PBUE"/>
    <property type="match status" value="1"/>
</dbReference>
<dbReference type="EMBL" id="BAAASJ010000002">
    <property type="protein sequence ID" value="GAA2619572.1"/>
    <property type="molecule type" value="Genomic_DNA"/>
</dbReference>
<dbReference type="InterPro" id="IPR036259">
    <property type="entry name" value="MFS_trans_sf"/>
</dbReference>
<feature type="transmembrane region" description="Helical" evidence="7">
    <location>
        <begin position="58"/>
        <end position="75"/>
    </location>
</feature>
<feature type="transmembrane region" description="Helical" evidence="7">
    <location>
        <begin position="81"/>
        <end position="101"/>
    </location>
</feature>
<evidence type="ECO:0000256" key="6">
    <source>
        <dbReference type="SAM" id="MobiDB-lite"/>
    </source>
</evidence>
<dbReference type="Pfam" id="PF07690">
    <property type="entry name" value="MFS_1"/>
    <property type="match status" value="1"/>
</dbReference>
<accession>A0ABN3Q9Q2</accession>
<dbReference type="InterPro" id="IPR011701">
    <property type="entry name" value="MFS"/>
</dbReference>
<dbReference type="Gene3D" id="1.20.1250.20">
    <property type="entry name" value="MFS general substrate transporter like domains"/>
    <property type="match status" value="1"/>
</dbReference>
<proteinExistence type="predicted"/>
<keyword evidence="9" id="KW-1185">Reference proteome</keyword>
<evidence type="ECO:0000256" key="5">
    <source>
        <dbReference type="ARBA" id="ARBA00023136"/>
    </source>
</evidence>
<dbReference type="SUPFAM" id="SSF103473">
    <property type="entry name" value="MFS general substrate transporter"/>
    <property type="match status" value="1"/>
</dbReference>
<feature type="transmembrane region" description="Helical" evidence="7">
    <location>
        <begin position="113"/>
        <end position="130"/>
    </location>
</feature>
<dbReference type="RefSeq" id="WP_344386829.1">
    <property type="nucleotide sequence ID" value="NZ_BAAASJ010000002.1"/>
</dbReference>
<evidence type="ECO:0000256" key="2">
    <source>
        <dbReference type="ARBA" id="ARBA00022475"/>
    </source>
</evidence>
<dbReference type="InterPro" id="IPR050189">
    <property type="entry name" value="MFS_Efflux_Transporters"/>
</dbReference>
<dbReference type="PANTHER" id="PTHR43124:SF3">
    <property type="entry name" value="CHLORAMPHENICOL EFFLUX PUMP RV0191"/>
    <property type="match status" value="1"/>
</dbReference>
<sequence length="218" mass="22342">MRDGECGDKQSNGDGSGASLAGAKIASGGPILLVLFGVGTLCGSVLGGRFADMNLMRTLWVGMVVLGVSLAAFSVTAHNKVLMTATLIVFGVAGFLINPGLQTRVLNEAKGAATLASAGNISAFNIGNAVGPWAAGLAISAGHGYLSPSWVAMAFAGCALITALAGSAVDAGERRRSPVADRTRPRGTRDGGRGRDRRRTPAGRHHHRRAVLPVRSTR</sequence>
<feature type="compositionally biased region" description="Basic and acidic residues" evidence="6">
    <location>
        <begin position="172"/>
        <end position="194"/>
    </location>
</feature>
<evidence type="ECO:0000256" key="3">
    <source>
        <dbReference type="ARBA" id="ARBA00022692"/>
    </source>
</evidence>
<organism evidence="8 9">
    <name type="scientific">Streptomyces vastus</name>
    <dbReference type="NCBI Taxonomy" id="285451"/>
    <lineage>
        <taxon>Bacteria</taxon>
        <taxon>Bacillati</taxon>
        <taxon>Actinomycetota</taxon>
        <taxon>Actinomycetes</taxon>
        <taxon>Kitasatosporales</taxon>
        <taxon>Streptomycetaceae</taxon>
        <taxon>Streptomyces</taxon>
    </lineage>
</organism>
<name>A0ABN3Q9Q2_9ACTN</name>
<feature type="transmembrane region" description="Helical" evidence="7">
    <location>
        <begin position="150"/>
        <end position="169"/>
    </location>
</feature>